<dbReference type="GO" id="GO:0005549">
    <property type="term" value="F:odorant binding"/>
    <property type="evidence" value="ECO:0007669"/>
    <property type="project" value="InterPro"/>
</dbReference>
<dbReference type="InterPro" id="IPR004117">
    <property type="entry name" value="7tm6_olfct_rcpt"/>
</dbReference>
<evidence type="ECO:0000313" key="12">
    <source>
        <dbReference type="Proteomes" id="UP000076502"/>
    </source>
</evidence>
<protein>
    <submittedName>
        <fullName evidence="11">Odorant receptor Or2</fullName>
    </submittedName>
</protein>
<sequence>MMEDDWKKPKMNAEREVMIQHARIARAFVSLSYALVSWAAIALIFLPKLGMPLRHSTKETEMFLLPTYYIIDISRSPYVEIIYVLQLITALMVACCYVGVDSFFGLLVLHISAQLENLQTRLANIKTSTHFDRVLKDTVMDHTRLIRAVDVIENTYMLLLLILLTNFGIFSCLSIFEIVTVINGKDNYSKSILYLQLPSYINTFLQTCLYCIAGQLLVTQSEGVYEAAYDCEWLNLKPKDAKNLILIMARSKKPLYVTAGKLFPMTMLTFCNVWCNYSCFRIFF</sequence>
<keyword evidence="7 10" id="KW-0472">Membrane</keyword>
<keyword evidence="8 11" id="KW-0675">Receptor</keyword>
<reference evidence="11 12" key="1">
    <citation type="submission" date="2015-07" db="EMBL/GenBank/DDBJ databases">
        <title>The genome of Dufourea novaeangliae.</title>
        <authorList>
            <person name="Pan H."/>
            <person name="Kapheim K."/>
        </authorList>
    </citation>
    <scope>NUCLEOTIDE SEQUENCE [LARGE SCALE GENOMIC DNA]</scope>
    <source>
        <strain evidence="11">0120121106</strain>
        <tissue evidence="11">Whole body</tissue>
    </source>
</reference>
<organism evidence="11 12">
    <name type="scientific">Dufourea novaeangliae</name>
    <name type="common">Sweat bee</name>
    <dbReference type="NCBI Taxonomy" id="178035"/>
    <lineage>
        <taxon>Eukaryota</taxon>
        <taxon>Metazoa</taxon>
        <taxon>Ecdysozoa</taxon>
        <taxon>Arthropoda</taxon>
        <taxon>Hexapoda</taxon>
        <taxon>Insecta</taxon>
        <taxon>Pterygota</taxon>
        <taxon>Neoptera</taxon>
        <taxon>Endopterygota</taxon>
        <taxon>Hymenoptera</taxon>
        <taxon>Apocrita</taxon>
        <taxon>Aculeata</taxon>
        <taxon>Apoidea</taxon>
        <taxon>Anthophila</taxon>
        <taxon>Halictidae</taxon>
        <taxon>Rophitinae</taxon>
        <taxon>Dufourea</taxon>
    </lineage>
</organism>
<evidence type="ECO:0000256" key="1">
    <source>
        <dbReference type="ARBA" id="ARBA00004651"/>
    </source>
</evidence>
<proteinExistence type="predicted"/>
<dbReference type="OrthoDB" id="6617147at2759"/>
<evidence type="ECO:0000313" key="11">
    <source>
        <dbReference type="EMBL" id="KZC04282.1"/>
    </source>
</evidence>
<dbReference type="EMBL" id="KQ434777">
    <property type="protein sequence ID" value="KZC04282.1"/>
    <property type="molecule type" value="Genomic_DNA"/>
</dbReference>
<dbReference type="Proteomes" id="UP000076502">
    <property type="component" value="Unassembled WGS sequence"/>
</dbReference>
<comment type="subcellular location">
    <subcellularLocation>
        <location evidence="1">Cell membrane</location>
        <topology evidence="1">Multi-pass membrane protein</topology>
    </subcellularLocation>
</comment>
<dbReference type="PANTHER" id="PTHR21137">
    <property type="entry name" value="ODORANT RECEPTOR"/>
    <property type="match status" value="1"/>
</dbReference>
<keyword evidence="4 10" id="KW-0812">Transmembrane</keyword>
<dbReference type="Pfam" id="PF02949">
    <property type="entry name" value="7tm_6"/>
    <property type="match status" value="1"/>
</dbReference>
<feature type="transmembrane region" description="Helical" evidence="10">
    <location>
        <begin position="156"/>
        <end position="182"/>
    </location>
</feature>
<keyword evidence="12" id="KW-1185">Reference proteome</keyword>
<evidence type="ECO:0000256" key="6">
    <source>
        <dbReference type="ARBA" id="ARBA00022989"/>
    </source>
</evidence>
<dbReference type="GO" id="GO:0004984">
    <property type="term" value="F:olfactory receptor activity"/>
    <property type="evidence" value="ECO:0007669"/>
    <property type="project" value="InterPro"/>
</dbReference>
<evidence type="ECO:0000256" key="3">
    <source>
        <dbReference type="ARBA" id="ARBA00022606"/>
    </source>
</evidence>
<keyword evidence="3" id="KW-0716">Sensory transduction</keyword>
<keyword evidence="6 10" id="KW-1133">Transmembrane helix</keyword>
<keyword evidence="2" id="KW-1003">Cell membrane</keyword>
<evidence type="ECO:0000256" key="7">
    <source>
        <dbReference type="ARBA" id="ARBA00023136"/>
    </source>
</evidence>
<evidence type="ECO:0000256" key="4">
    <source>
        <dbReference type="ARBA" id="ARBA00022692"/>
    </source>
</evidence>
<gene>
    <name evidence="11" type="ORF">WN55_02171</name>
</gene>
<name>A0A154NXI9_DUFNO</name>
<evidence type="ECO:0000256" key="10">
    <source>
        <dbReference type="SAM" id="Phobius"/>
    </source>
</evidence>
<accession>A0A154NXI9</accession>
<dbReference type="PANTHER" id="PTHR21137:SF35">
    <property type="entry name" value="ODORANT RECEPTOR 19A-RELATED"/>
    <property type="match status" value="1"/>
</dbReference>
<evidence type="ECO:0000256" key="5">
    <source>
        <dbReference type="ARBA" id="ARBA00022725"/>
    </source>
</evidence>
<keyword evidence="5" id="KW-0552">Olfaction</keyword>
<dbReference type="GO" id="GO:0007165">
    <property type="term" value="P:signal transduction"/>
    <property type="evidence" value="ECO:0007669"/>
    <property type="project" value="UniProtKB-KW"/>
</dbReference>
<evidence type="ECO:0000256" key="2">
    <source>
        <dbReference type="ARBA" id="ARBA00022475"/>
    </source>
</evidence>
<feature type="transmembrane region" description="Helical" evidence="10">
    <location>
        <begin position="24"/>
        <end position="46"/>
    </location>
</feature>
<keyword evidence="9" id="KW-0807">Transducer</keyword>
<evidence type="ECO:0000256" key="9">
    <source>
        <dbReference type="ARBA" id="ARBA00023224"/>
    </source>
</evidence>
<evidence type="ECO:0000256" key="8">
    <source>
        <dbReference type="ARBA" id="ARBA00023170"/>
    </source>
</evidence>
<feature type="transmembrane region" description="Helical" evidence="10">
    <location>
        <begin position="81"/>
        <end position="100"/>
    </location>
</feature>
<dbReference type="GO" id="GO:0005886">
    <property type="term" value="C:plasma membrane"/>
    <property type="evidence" value="ECO:0007669"/>
    <property type="project" value="UniProtKB-SubCell"/>
</dbReference>
<dbReference type="AlphaFoldDB" id="A0A154NXI9"/>